<feature type="non-terminal residue" evidence="2">
    <location>
        <position position="143"/>
    </location>
</feature>
<dbReference type="Pfam" id="PF00557">
    <property type="entry name" value="Peptidase_M24"/>
    <property type="match status" value="1"/>
</dbReference>
<dbReference type="EMBL" id="UINC01097999">
    <property type="protein sequence ID" value="SVC56166.1"/>
    <property type="molecule type" value="Genomic_DNA"/>
</dbReference>
<protein>
    <recommendedName>
        <fullName evidence="1">Peptidase M24 domain-containing protein</fullName>
    </recommendedName>
</protein>
<proteinExistence type="predicted"/>
<sequence>MNKNYKESFDQIKNAGSLAAETLDEVTAYIKPGVATDKLDKICYEFIRDNGGYSAPLFYRGFPKSCCTSTNHVVCHGIPTNKYLNEGDILNVDVTAIVNGWHGDTSRMFFVGEVSTKSKNLVSATYESMMDAISIIKNGIKLG</sequence>
<evidence type="ECO:0000313" key="2">
    <source>
        <dbReference type="EMBL" id="SVC56166.1"/>
    </source>
</evidence>
<organism evidence="2">
    <name type="scientific">marine metagenome</name>
    <dbReference type="NCBI Taxonomy" id="408172"/>
    <lineage>
        <taxon>unclassified sequences</taxon>
        <taxon>metagenomes</taxon>
        <taxon>ecological metagenomes</taxon>
    </lineage>
</organism>
<dbReference type="PRINTS" id="PR00599">
    <property type="entry name" value="MAPEPTIDASE"/>
</dbReference>
<dbReference type="InterPro" id="IPR001714">
    <property type="entry name" value="Pept_M24_MAP"/>
</dbReference>
<dbReference type="PANTHER" id="PTHR43330:SF11">
    <property type="entry name" value="PEPTIDASE M24 DOMAIN-CONTAINING PROTEIN"/>
    <property type="match status" value="1"/>
</dbReference>
<dbReference type="SUPFAM" id="SSF55920">
    <property type="entry name" value="Creatinase/aminopeptidase"/>
    <property type="match status" value="1"/>
</dbReference>
<reference evidence="2" key="1">
    <citation type="submission" date="2018-05" db="EMBL/GenBank/DDBJ databases">
        <authorList>
            <person name="Lanie J.A."/>
            <person name="Ng W.-L."/>
            <person name="Kazmierczak K.M."/>
            <person name="Andrzejewski T.M."/>
            <person name="Davidsen T.M."/>
            <person name="Wayne K.J."/>
            <person name="Tettelin H."/>
            <person name="Glass J.I."/>
            <person name="Rusch D."/>
            <person name="Podicherti R."/>
            <person name="Tsui H.-C.T."/>
            <person name="Winkler M.E."/>
        </authorList>
    </citation>
    <scope>NUCLEOTIDE SEQUENCE</scope>
</reference>
<accession>A0A382N512</accession>
<feature type="domain" description="Peptidase M24" evidence="1">
    <location>
        <begin position="11"/>
        <end position="142"/>
    </location>
</feature>
<dbReference type="InterPro" id="IPR036005">
    <property type="entry name" value="Creatinase/aminopeptidase-like"/>
</dbReference>
<dbReference type="GO" id="GO:0070006">
    <property type="term" value="F:metalloaminopeptidase activity"/>
    <property type="evidence" value="ECO:0007669"/>
    <property type="project" value="TreeGrafter"/>
</dbReference>
<gene>
    <name evidence="2" type="ORF">METZ01_LOCUS309020</name>
</gene>
<dbReference type="PANTHER" id="PTHR43330">
    <property type="entry name" value="METHIONINE AMINOPEPTIDASE"/>
    <property type="match status" value="1"/>
</dbReference>
<dbReference type="Gene3D" id="3.90.230.10">
    <property type="entry name" value="Creatinase/methionine aminopeptidase superfamily"/>
    <property type="match status" value="1"/>
</dbReference>
<dbReference type="AlphaFoldDB" id="A0A382N512"/>
<dbReference type="InterPro" id="IPR000994">
    <property type="entry name" value="Pept_M24"/>
</dbReference>
<evidence type="ECO:0000259" key="1">
    <source>
        <dbReference type="Pfam" id="PF00557"/>
    </source>
</evidence>
<name>A0A382N512_9ZZZZ</name>